<organism evidence="3 4">
    <name type="scientific">Actinomadura barringtoniae</name>
    <dbReference type="NCBI Taxonomy" id="1427535"/>
    <lineage>
        <taxon>Bacteria</taxon>
        <taxon>Bacillati</taxon>
        <taxon>Actinomycetota</taxon>
        <taxon>Actinomycetes</taxon>
        <taxon>Streptosporangiales</taxon>
        <taxon>Thermomonosporaceae</taxon>
        <taxon>Actinomadura</taxon>
    </lineage>
</organism>
<evidence type="ECO:0000259" key="1">
    <source>
        <dbReference type="Pfam" id="PF00984"/>
    </source>
</evidence>
<evidence type="ECO:0000259" key="2">
    <source>
        <dbReference type="Pfam" id="PF03720"/>
    </source>
</evidence>
<keyword evidence="4" id="KW-1185">Reference proteome</keyword>
<name>A0A939PTC9_9ACTN</name>
<dbReference type="EMBL" id="JAGEOJ010000069">
    <property type="protein sequence ID" value="MBO2455958.1"/>
    <property type="molecule type" value="Genomic_DNA"/>
</dbReference>
<dbReference type="InterPro" id="IPR014026">
    <property type="entry name" value="UDP-Glc/GDP-Man_DH_dimer"/>
</dbReference>
<feature type="non-terminal residue" evidence="3">
    <location>
        <position position="153"/>
    </location>
</feature>
<dbReference type="Pfam" id="PF00984">
    <property type="entry name" value="UDPG_MGDP_dh"/>
    <property type="match status" value="1"/>
</dbReference>
<dbReference type="Pfam" id="PF03720">
    <property type="entry name" value="UDPG_MGDP_dh_C"/>
    <property type="match status" value="1"/>
</dbReference>
<reference evidence="3" key="1">
    <citation type="submission" date="2021-03" db="EMBL/GenBank/DDBJ databases">
        <authorList>
            <person name="Kanchanasin P."/>
            <person name="Saeng-In P."/>
            <person name="Phongsopitanun W."/>
            <person name="Yuki M."/>
            <person name="Kudo T."/>
            <person name="Ohkuma M."/>
            <person name="Tanasupawat S."/>
        </authorList>
    </citation>
    <scope>NUCLEOTIDE SEQUENCE</scope>
    <source>
        <strain evidence="3">GKU 128</strain>
    </source>
</reference>
<dbReference type="SUPFAM" id="SSF48179">
    <property type="entry name" value="6-phosphogluconate dehydrogenase C-terminal domain-like"/>
    <property type="match status" value="1"/>
</dbReference>
<dbReference type="GO" id="GO:0000271">
    <property type="term" value="P:polysaccharide biosynthetic process"/>
    <property type="evidence" value="ECO:0007669"/>
    <property type="project" value="InterPro"/>
</dbReference>
<accession>A0A939PTC9</accession>
<evidence type="ECO:0000313" key="3">
    <source>
        <dbReference type="EMBL" id="MBO2455958.1"/>
    </source>
</evidence>
<dbReference type="GO" id="GO:0051287">
    <property type="term" value="F:NAD binding"/>
    <property type="evidence" value="ECO:0007669"/>
    <property type="project" value="InterPro"/>
</dbReference>
<dbReference type="SUPFAM" id="SSF52413">
    <property type="entry name" value="UDP-glucose/GDP-mannose dehydrogenase C-terminal domain"/>
    <property type="match status" value="1"/>
</dbReference>
<dbReference type="InterPro" id="IPR028359">
    <property type="entry name" value="UDP_ManNAc/GlcNAc_DH"/>
</dbReference>
<dbReference type="AlphaFoldDB" id="A0A939PTC9"/>
<dbReference type="PANTHER" id="PTHR43491:SF1">
    <property type="entry name" value="UDP-N-ACETYL-D-MANNOSAMINE DEHYDROGENASE"/>
    <property type="match status" value="1"/>
</dbReference>
<proteinExistence type="predicted"/>
<dbReference type="InterPro" id="IPR036220">
    <property type="entry name" value="UDP-Glc/GDP-Man_DH_C_sf"/>
</dbReference>
<feature type="domain" description="UDP-glucose/GDP-mannose dehydrogenase C-terminal" evidence="2">
    <location>
        <begin position="106"/>
        <end position="150"/>
    </location>
</feature>
<dbReference type="Gene3D" id="3.40.50.720">
    <property type="entry name" value="NAD(P)-binding Rossmann-like Domain"/>
    <property type="match status" value="1"/>
</dbReference>
<sequence length="153" mass="17185">RHVNIALVNEMAVFCNELGIDLWDAIDCAATKPFGFQAFRPGPGVGGHCIPIDPNYLSYKVRSLGYPFRFVELAQEINDRMPRYVVERAQQLLNREGRALKGAKVLLLGVTYKADIADQRESPARPVARRLARLGAELSFHDPHVSTWHVDDT</sequence>
<gene>
    <name evidence="3" type="ORF">J4573_53435</name>
</gene>
<dbReference type="PIRSF" id="PIRSF000124">
    <property type="entry name" value="UDPglc_GDPman_dh"/>
    <property type="match status" value="1"/>
</dbReference>
<dbReference type="InterPro" id="IPR017476">
    <property type="entry name" value="UDP-Glc/GDP-Man"/>
</dbReference>
<dbReference type="PIRSF" id="PIRSF500136">
    <property type="entry name" value="UDP_ManNAc_DH"/>
    <property type="match status" value="1"/>
</dbReference>
<evidence type="ECO:0000313" key="4">
    <source>
        <dbReference type="Proteomes" id="UP000669179"/>
    </source>
</evidence>
<dbReference type="GO" id="GO:0016628">
    <property type="term" value="F:oxidoreductase activity, acting on the CH-CH group of donors, NAD or NADP as acceptor"/>
    <property type="evidence" value="ECO:0007669"/>
    <property type="project" value="InterPro"/>
</dbReference>
<dbReference type="InterPro" id="IPR014027">
    <property type="entry name" value="UDP-Glc/GDP-Man_DH_C"/>
</dbReference>
<feature type="non-terminal residue" evidence="3">
    <location>
        <position position="1"/>
    </location>
</feature>
<comment type="caution">
    <text evidence="3">The sequence shown here is derived from an EMBL/GenBank/DDBJ whole genome shotgun (WGS) entry which is preliminary data.</text>
</comment>
<protein>
    <submittedName>
        <fullName evidence="3">Nucleotide sugar dehydrogenase</fullName>
    </submittedName>
</protein>
<dbReference type="GO" id="GO:0016616">
    <property type="term" value="F:oxidoreductase activity, acting on the CH-OH group of donors, NAD or NADP as acceptor"/>
    <property type="evidence" value="ECO:0007669"/>
    <property type="project" value="InterPro"/>
</dbReference>
<dbReference type="RefSeq" id="WP_279575918.1">
    <property type="nucleotide sequence ID" value="NZ_JAGEOJ010000069.1"/>
</dbReference>
<dbReference type="PANTHER" id="PTHR43491">
    <property type="entry name" value="UDP-N-ACETYL-D-MANNOSAMINE DEHYDROGENASE"/>
    <property type="match status" value="1"/>
</dbReference>
<dbReference type="Proteomes" id="UP000669179">
    <property type="component" value="Unassembled WGS sequence"/>
</dbReference>
<feature type="domain" description="UDP-glucose/GDP-mannose dehydrogenase dimerisation" evidence="1">
    <location>
        <begin position="1"/>
        <end position="79"/>
    </location>
</feature>
<dbReference type="InterPro" id="IPR008927">
    <property type="entry name" value="6-PGluconate_DH-like_C_sf"/>
</dbReference>